<evidence type="ECO:0000259" key="5">
    <source>
        <dbReference type="Pfam" id="PF13087"/>
    </source>
</evidence>
<dbReference type="PANTHER" id="PTHR43788:SF8">
    <property type="entry name" value="DNA-BINDING PROTEIN SMUBP-2"/>
    <property type="match status" value="1"/>
</dbReference>
<dbReference type="RefSeq" id="WP_406698653.1">
    <property type="nucleotide sequence ID" value="NZ_CP155447.1"/>
</dbReference>
<reference evidence="6" key="1">
    <citation type="submission" date="2024-05" db="EMBL/GenBank/DDBJ databases">
        <title>Planctomycetes of the genus Singulisphaera possess chitinolytic capabilities.</title>
        <authorList>
            <person name="Ivanova A."/>
        </authorList>
    </citation>
    <scope>NUCLEOTIDE SEQUENCE</scope>
    <source>
        <strain evidence="6">Ch08T</strain>
    </source>
</reference>
<dbReference type="CDD" id="cd18808">
    <property type="entry name" value="SF1_C_Upf1"/>
    <property type="match status" value="1"/>
</dbReference>
<proteinExistence type="predicted"/>
<dbReference type="Pfam" id="PF13087">
    <property type="entry name" value="AAA_12"/>
    <property type="match status" value="1"/>
</dbReference>
<dbReference type="EC" id="3.6.4.-" evidence="6"/>
<dbReference type="EMBL" id="CP155447">
    <property type="protein sequence ID" value="XBH05803.1"/>
    <property type="molecule type" value="Genomic_DNA"/>
</dbReference>
<organism evidence="6">
    <name type="scientific">Singulisphaera sp. Ch08</name>
    <dbReference type="NCBI Taxonomy" id="3120278"/>
    <lineage>
        <taxon>Bacteria</taxon>
        <taxon>Pseudomonadati</taxon>
        <taxon>Planctomycetota</taxon>
        <taxon>Planctomycetia</taxon>
        <taxon>Isosphaerales</taxon>
        <taxon>Isosphaeraceae</taxon>
        <taxon>Singulisphaera</taxon>
    </lineage>
</organism>
<dbReference type="SUPFAM" id="SSF52540">
    <property type="entry name" value="P-loop containing nucleoside triphosphate hydrolases"/>
    <property type="match status" value="1"/>
</dbReference>
<keyword evidence="4" id="KW-0067">ATP-binding</keyword>
<dbReference type="PANTHER" id="PTHR43788">
    <property type="entry name" value="DNA2/NAM7 HELICASE FAMILY MEMBER"/>
    <property type="match status" value="1"/>
</dbReference>
<gene>
    <name evidence="6" type="ORF">V5E97_07180</name>
</gene>
<evidence type="ECO:0000313" key="6">
    <source>
        <dbReference type="EMBL" id="XBH05803.1"/>
    </source>
</evidence>
<keyword evidence="2 6" id="KW-0378">Hydrolase</keyword>
<feature type="domain" description="DNA2/NAM7 helicase-like C-terminal" evidence="5">
    <location>
        <begin position="73"/>
        <end position="286"/>
    </location>
</feature>
<sequence>MVDEIFDLVVLDESSQIPVTLALKPLAALKPDAQIIIAGDHKQMPPIQHLEPPKGAEHLVGSIQSYLIRRFGIKAVPLLLNYRSNKDLVEYARMLGYPSDLQAAFPTRDLQLLQPLETVTTAMPPGVPATNAYSELLRPERRVSAFIHEDATSSQANELEAGLVAGLAYATRQVMAKELNEGKNTTKSAYTDDDFFKSGIGIVTPHKAQKALVIRKLIELFPKANPEAVFEAVDTVERFQGSERDTIIVSYGVGDTDIIEGEEEFLLQFERTNVAISRARAKCIVLMPKSLAYHLPSDEKAAETSIAIKSYLEEYCGHRQPISVEFDGEKRNGEARWH</sequence>
<dbReference type="GO" id="GO:0016787">
    <property type="term" value="F:hydrolase activity"/>
    <property type="evidence" value="ECO:0007669"/>
    <property type="project" value="UniProtKB-KW"/>
</dbReference>
<dbReference type="InterPro" id="IPR027417">
    <property type="entry name" value="P-loop_NTPase"/>
</dbReference>
<dbReference type="InterPro" id="IPR041679">
    <property type="entry name" value="DNA2/NAM7-like_C"/>
</dbReference>
<evidence type="ECO:0000256" key="2">
    <source>
        <dbReference type="ARBA" id="ARBA00022801"/>
    </source>
</evidence>
<dbReference type="InterPro" id="IPR047187">
    <property type="entry name" value="SF1_C_Upf1"/>
</dbReference>
<evidence type="ECO:0000256" key="1">
    <source>
        <dbReference type="ARBA" id="ARBA00022741"/>
    </source>
</evidence>
<accession>A0AAU7CLB6</accession>
<name>A0AAU7CLB6_9BACT</name>
<evidence type="ECO:0000256" key="4">
    <source>
        <dbReference type="ARBA" id="ARBA00022840"/>
    </source>
</evidence>
<dbReference type="GO" id="GO:0005524">
    <property type="term" value="F:ATP binding"/>
    <property type="evidence" value="ECO:0007669"/>
    <property type="project" value="UniProtKB-KW"/>
</dbReference>
<dbReference type="Gene3D" id="3.40.50.300">
    <property type="entry name" value="P-loop containing nucleotide triphosphate hydrolases"/>
    <property type="match status" value="2"/>
</dbReference>
<evidence type="ECO:0000256" key="3">
    <source>
        <dbReference type="ARBA" id="ARBA00022806"/>
    </source>
</evidence>
<dbReference type="GO" id="GO:0043139">
    <property type="term" value="F:5'-3' DNA helicase activity"/>
    <property type="evidence" value="ECO:0007669"/>
    <property type="project" value="TreeGrafter"/>
</dbReference>
<keyword evidence="1" id="KW-0547">Nucleotide-binding</keyword>
<protein>
    <submittedName>
        <fullName evidence="6">DEAD/DEAH box helicase</fullName>
        <ecNumber evidence="6">3.6.4.-</ecNumber>
    </submittedName>
</protein>
<keyword evidence="3 6" id="KW-0347">Helicase</keyword>
<dbReference type="AlphaFoldDB" id="A0AAU7CLB6"/>
<dbReference type="InterPro" id="IPR050534">
    <property type="entry name" value="Coronavir_polyprotein_1ab"/>
</dbReference>